<accession>A0A1N7LHE8</accession>
<dbReference type="AlphaFoldDB" id="A0A1N7LHE8"/>
<organism evidence="1 2">
    <name type="scientific">Kaistella chaponensis</name>
    <dbReference type="NCBI Taxonomy" id="713588"/>
    <lineage>
        <taxon>Bacteria</taxon>
        <taxon>Pseudomonadati</taxon>
        <taxon>Bacteroidota</taxon>
        <taxon>Flavobacteriia</taxon>
        <taxon>Flavobacteriales</taxon>
        <taxon>Weeksellaceae</taxon>
        <taxon>Chryseobacterium group</taxon>
        <taxon>Kaistella</taxon>
    </lineage>
</organism>
<evidence type="ECO:0000313" key="1">
    <source>
        <dbReference type="EMBL" id="SIS73237.1"/>
    </source>
</evidence>
<gene>
    <name evidence="1" type="ORF">SAMN05421789_105106</name>
</gene>
<protein>
    <submittedName>
        <fullName evidence="1">Uncharacterized protein</fullName>
    </submittedName>
</protein>
<sequence>MYRRPTNFGNIIVMRSETLAQRQETLRSRLNIDNNTGLISSYSELFNSLFSDFDFDYEIKDLEDDKLKQNLQKLKVMLEEYKEPYSFDFKENWDDSIILNDSRWLEIVNFAKNIINDINENPLE</sequence>
<name>A0A1N7LHE8_9FLAO</name>
<dbReference type="Proteomes" id="UP000185839">
    <property type="component" value="Unassembled WGS sequence"/>
</dbReference>
<evidence type="ECO:0000313" key="2">
    <source>
        <dbReference type="Proteomes" id="UP000185839"/>
    </source>
</evidence>
<proteinExistence type="predicted"/>
<dbReference type="STRING" id="713588.SAMN05421789_105106"/>
<reference evidence="2" key="1">
    <citation type="submission" date="2017-01" db="EMBL/GenBank/DDBJ databases">
        <authorList>
            <person name="Varghese N."/>
            <person name="Submissions S."/>
        </authorList>
    </citation>
    <scope>NUCLEOTIDE SEQUENCE [LARGE SCALE GENOMIC DNA]</scope>
    <source>
        <strain evidence="2">DSM 23145</strain>
    </source>
</reference>
<dbReference type="EMBL" id="FTOI01000005">
    <property type="protein sequence ID" value="SIS73237.1"/>
    <property type="molecule type" value="Genomic_DNA"/>
</dbReference>
<keyword evidence="2" id="KW-1185">Reference proteome</keyword>